<dbReference type="NCBIfam" id="TIGR02154">
    <property type="entry name" value="PhoB"/>
    <property type="match status" value="1"/>
</dbReference>
<dbReference type="PROSITE" id="PS51755">
    <property type="entry name" value="OMPR_PHOB"/>
    <property type="match status" value="1"/>
</dbReference>
<evidence type="ECO:0000256" key="11">
    <source>
        <dbReference type="ARBA" id="ARBA00023163"/>
    </source>
</evidence>
<dbReference type="PANTHER" id="PTHR48111:SF40">
    <property type="entry name" value="PHOSPHATE REGULON TRANSCRIPTIONAL REGULATORY PROTEIN PHOB"/>
    <property type="match status" value="1"/>
</dbReference>
<dbReference type="Gene3D" id="1.10.10.10">
    <property type="entry name" value="Winged helix-like DNA-binding domain superfamily/Winged helix DNA-binding domain"/>
    <property type="match status" value="1"/>
</dbReference>
<evidence type="ECO:0000313" key="18">
    <source>
        <dbReference type="Proteomes" id="UP001596015"/>
    </source>
</evidence>
<dbReference type="PANTHER" id="PTHR48111">
    <property type="entry name" value="REGULATOR OF RPOS"/>
    <property type="match status" value="1"/>
</dbReference>
<dbReference type="InterPro" id="IPR011006">
    <property type="entry name" value="CheY-like_superfamily"/>
</dbReference>
<dbReference type="InterPro" id="IPR036388">
    <property type="entry name" value="WH-like_DNA-bd_sf"/>
</dbReference>
<organism evidence="17 18">
    <name type="scientific">Chromohalobacter beijerinckii</name>
    <dbReference type="NCBI Taxonomy" id="86179"/>
    <lineage>
        <taxon>Bacteria</taxon>
        <taxon>Pseudomonadati</taxon>
        <taxon>Pseudomonadota</taxon>
        <taxon>Gammaproteobacteria</taxon>
        <taxon>Oceanospirillales</taxon>
        <taxon>Halomonadaceae</taxon>
        <taxon>Chromohalobacter</taxon>
    </lineage>
</organism>
<evidence type="ECO:0000256" key="5">
    <source>
        <dbReference type="ARBA" id="ARBA00022553"/>
    </source>
</evidence>
<gene>
    <name evidence="17" type="primary">phoB</name>
    <name evidence="17" type="ORF">ACFO0E_04835</name>
</gene>
<proteinExistence type="predicted"/>
<keyword evidence="11" id="KW-0804">Transcription</keyword>
<dbReference type="SMART" id="SM00862">
    <property type="entry name" value="Trans_reg_C"/>
    <property type="match status" value="1"/>
</dbReference>
<evidence type="ECO:0000256" key="9">
    <source>
        <dbReference type="ARBA" id="ARBA00023125"/>
    </source>
</evidence>
<keyword evidence="4" id="KW-0963">Cytoplasm</keyword>
<dbReference type="EMBL" id="JBHSEO010000019">
    <property type="protein sequence ID" value="MFC4415734.1"/>
    <property type="molecule type" value="Genomic_DNA"/>
</dbReference>
<keyword evidence="3" id="KW-0813">Transport</keyword>
<evidence type="ECO:0000256" key="1">
    <source>
        <dbReference type="ARBA" id="ARBA00004496"/>
    </source>
</evidence>
<keyword evidence="10" id="KW-0010">Activator</keyword>
<dbReference type="CDD" id="cd00383">
    <property type="entry name" value="trans_reg_C"/>
    <property type="match status" value="1"/>
</dbReference>
<dbReference type="SUPFAM" id="SSF46894">
    <property type="entry name" value="C-terminal effector domain of the bipartite response regulators"/>
    <property type="match status" value="1"/>
</dbReference>
<accession>A0ABV8XDV5</accession>
<dbReference type="RefSeq" id="WP_246894876.1">
    <property type="nucleotide sequence ID" value="NZ_JAKGAK010000009.1"/>
</dbReference>
<comment type="caution">
    <text evidence="17">The sequence shown here is derived from an EMBL/GenBank/DDBJ whole genome shotgun (WGS) entry which is preliminary data.</text>
</comment>
<evidence type="ECO:0000259" key="15">
    <source>
        <dbReference type="PROSITE" id="PS50110"/>
    </source>
</evidence>
<dbReference type="Gene3D" id="6.10.250.690">
    <property type="match status" value="1"/>
</dbReference>
<evidence type="ECO:0000256" key="12">
    <source>
        <dbReference type="ARBA" id="ARBA00024735"/>
    </source>
</evidence>
<sequence length="229" mass="25753">MTAKTVLIVDDEASIREMIAVALEMADYRVLEADNAQTAHAMVVDDQPDLLLLDWMMPGTSGIELARRLKRDTATAELPIILLTAKSEEDNKIQGLEAGADDYITKPFSPRELVARLKAVLRRATPTGVEDTVEIDGLRLDPVSHRVSANGEALDVGPTEYRLLQFFMTHQERAYTRSQLLDQVWGGNVYVEERTVDVHIRRLRKALGDDHQHLIQTVRGTGYRFSTKE</sequence>
<evidence type="ECO:0000256" key="2">
    <source>
        <dbReference type="ARBA" id="ARBA00013332"/>
    </source>
</evidence>
<keyword evidence="18" id="KW-1185">Reference proteome</keyword>
<evidence type="ECO:0000256" key="10">
    <source>
        <dbReference type="ARBA" id="ARBA00023159"/>
    </source>
</evidence>
<reference evidence="18" key="1">
    <citation type="journal article" date="2019" name="Int. J. Syst. Evol. Microbiol.">
        <title>The Global Catalogue of Microorganisms (GCM) 10K type strain sequencing project: providing services to taxonomists for standard genome sequencing and annotation.</title>
        <authorList>
            <consortium name="The Broad Institute Genomics Platform"/>
            <consortium name="The Broad Institute Genome Sequencing Center for Infectious Disease"/>
            <person name="Wu L."/>
            <person name="Ma J."/>
        </authorList>
    </citation>
    <scope>NUCLEOTIDE SEQUENCE [LARGE SCALE GENOMIC DNA]</scope>
    <source>
        <strain evidence="18">CCUG 49679</strain>
    </source>
</reference>
<evidence type="ECO:0000256" key="14">
    <source>
        <dbReference type="PROSITE-ProRule" id="PRU01091"/>
    </source>
</evidence>
<keyword evidence="8" id="KW-0805">Transcription regulation</keyword>
<evidence type="ECO:0000256" key="7">
    <source>
        <dbReference type="ARBA" id="ARBA00023012"/>
    </source>
</evidence>
<evidence type="ECO:0000256" key="8">
    <source>
        <dbReference type="ARBA" id="ARBA00023015"/>
    </source>
</evidence>
<evidence type="ECO:0000256" key="3">
    <source>
        <dbReference type="ARBA" id="ARBA00022448"/>
    </source>
</evidence>
<dbReference type="PROSITE" id="PS50110">
    <property type="entry name" value="RESPONSE_REGULATORY"/>
    <property type="match status" value="1"/>
</dbReference>
<feature type="DNA-binding region" description="OmpR/PhoB-type" evidence="14">
    <location>
        <begin position="130"/>
        <end position="227"/>
    </location>
</feature>
<keyword evidence="6" id="KW-0592">Phosphate transport</keyword>
<dbReference type="Pfam" id="PF00072">
    <property type="entry name" value="Response_reg"/>
    <property type="match status" value="1"/>
</dbReference>
<dbReference type="SMART" id="SM00448">
    <property type="entry name" value="REC"/>
    <property type="match status" value="1"/>
</dbReference>
<feature type="modified residue" description="4-aspartylphosphate" evidence="13">
    <location>
        <position position="54"/>
    </location>
</feature>
<dbReference type="InterPro" id="IPR016032">
    <property type="entry name" value="Sig_transdc_resp-reg_C-effctor"/>
</dbReference>
<comment type="subcellular location">
    <subcellularLocation>
        <location evidence="1">Cytoplasm</location>
    </subcellularLocation>
</comment>
<comment type="function">
    <text evidence="12">This protein is a positive regulator for the phosphate regulon. Transcription of this operon is positively regulated by PhoB and PhoR when phosphate is limited.</text>
</comment>
<feature type="domain" description="Response regulatory" evidence="15">
    <location>
        <begin position="5"/>
        <end position="121"/>
    </location>
</feature>
<evidence type="ECO:0000259" key="16">
    <source>
        <dbReference type="PROSITE" id="PS51755"/>
    </source>
</evidence>
<feature type="domain" description="OmpR/PhoB-type" evidence="16">
    <location>
        <begin position="130"/>
        <end position="227"/>
    </location>
</feature>
<dbReference type="SUPFAM" id="SSF52172">
    <property type="entry name" value="CheY-like"/>
    <property type="match status" value="1"/>
</dbReference>
<dbReference type="InterPro" id="IPR011879">
    <property type="entry name" value="Sig_transdc_resp-reg_PhoB"/>
</dbReference>
<dbReference type="InterPro" id="IPR001867">
    <property type="entry name" value="OmpR/PhoB-type_DNA-bd"/>
</dbReference>
<keyword evidence="7" id="KW-0902">Two-component regulatory system</keyword>
<dbReference type="Pfam" id="PF00486">
    <property type="entry name" value="Trans_reg_C"/>
    <property type="match status" value="1"/>
</dbReference>
<evidence type="ECO:0000256" key="13">
    <source>
        <dbReference type="PROSITE-ProRule" id="PRU00169"/>
    </source>
</evidence>
<evidence type="ECO:0000256" key="4">
    <source>
        <dbReference type="ARBA" id="ARBA00022490"/>
    </source>
</evidence>
<dbReference type="Gene3D" id="3.40.50.2300">
    <property type="match status" value="1"/>
</dbReference>
<dbReference type="CDD" id="cd17618">
    <property type="entry name" value="REC_OmpR_PhoB"/>
    <property type="match status" value="1"/>
</dbReference>
<dbReference type="InterPro" id="IPR039420">
    <property type="entry name" value="WalR-like"/>
</dbReference>
<dbReference type="Proteomes" id="UP001596015">
    <property type="component" value="Unassembled WGS sequence"/>
</dbReference>
<evidence type="ECO:0000313" key="17">
    <source>
        <dbReference type="EMBL" id="MFC4415734.1"/>
    </source>
</evidence>
<keyword evidence="5 13" id="KW-0597">Phosphoprotein</keyword>
<keyword evidence="9 14" id="KW-0238">DNA-binding</keyword>
<evidence type="ECO:0000256" key="6">
    <source>
        <dbReference type="ARBA" id="ARBA00022592"/>
    </source>
</evidence>
<name>A0ABV8XDV5_9GAMM</name>
<protein>
    <recommendedName>
        <fullName evidence="2">Phosphate regulon transcriptional regulatory protein PhoB</fullName>
    </recommendedName>
</protein>
<dbReference type="InterPro" id="IPR001789">
    <property type="entry name" value="Sig_transdc_resp-reg_receiver"/>
</dbReference>